<keyword evidence="2" id="KW-1185">Reference proteome</keyword>
<dbReference type="Proteomes" id="UP001055811">
    <property type="component" value="Linkage Group LG06"/>
</dbReference>
<comment type="caution">
    <text evidence="1">The sequence shown here is derived from an EMBL/GenBank/DDBJ whole genome shotgun (WGS) entry which is preliminary data.</text>
</comment>
<sequence length="216" mass="24229">MDPPFVGGIGSLEYREIDLSLQGDARRAQVRRPPADGRSSSSDSLPSPTPQPLLAPSLRQQLTKMSTPARKRLMRDFKRLQHDPPAGISGAPYDNNIMLWNAVIFGPDDTPWDGGTFKLTLQFSEDYPNKPPTVRFISRMFHPNIYADGSICLDILQNQWSPIYDVAAILTSIQSLLCDPNPNSPANSEAARLFSENKREYNRKVREVVEQSWTAD</sequence>
<reference evidence="2" key="1">
    <citation type="journal article" date="2022" name="Mol. Ecol. Resour.">
        <title>The genomes of chicory, endive, great burdock and yacon provide insights into Asteraceae palaeo-polyploidization history and plant inulin production.</title>
        <authorList>
            <person name="Fan W."/>
            <person name="Wang S."/>
            <person name="Wang H."/>
            <person name="Wang A."/>
            <person name="Jiang F."/>
            <person name="Liu H."/>
            <person name="Zhao H."/>
            <person name="Xu D."/>
            <person name="Zhang Y."/>
        </authorList>
    </citation>
    <scope>NUCLEOTIDE SEQUENCE [LARGE SCALE GENOMIC DNA]</scope>
    <source>
        <strain evidence="2">cv. Punajuju</strain>
    </source>
</reference>
<evidence type="ECO:0000313" key="1">
    <source>
        <dbReference type="EMBL" id="KAI3722386.1"/>
    </source>
</evidence>
<dbReference type="EMBL" id="CM042014">
    <property type="protein sequence ID" value="KAI3722386.1"/>
    <property type="molecule type" value="Genomic_DNA"/>
</dbReference>
<gene>
    <name evidence="1" type="ORF">L2E82_33423</name>
</gene>
<proteinExistence type="predicted"/>
<protein>
    <submittedName>
        <fullName evidence="1">Uncharacterized protein</fullName>
    </submittedName>
</protein>
<reference evidence="1 2" key="2">
    <citation type="journal article" date="2022" name="Mol. Ecol. Resour.">
        <title>The genomes of chicory, endive, great burdock and yacon provide insights into Asteraceae paleo-polyploidization history and plant inulin production.</title>
        <authorList>
            <person name="Fan W."/>
            <person name="Wang S."/>
            <person name="Wang H."/>
            <person name="Wang A."/>
            <person name="Jiang F."/>
            <person name="Liu H."/>
            <person name="Zhao H."/>
            <person name="Xu D."/>
            <person name="Zhang Y."/>
        </authorList>
    </citation>
    <scope>NUCLEOTIDE SEQUENCE [LARGE SCALE GENOMIC DNA]</scope>
    <source>
        <strain evidence="2">cv. Punajuju</strain>
        <tissue evidence="1">Leaves</tissue>
    </source>
</reference>
<organism evidence="1 2">
    <name type="scientific">Cichorium intybus</name>
    <name type="common">Chicory</name>
    <dbReference type="NCBI Taxonomy" id="13427"/>
    <lineage>
        <taxon>Eukaryota</taxon>
        <taxon>Viridiplantae</taxon>
        <taxon>Streptophyta</taxon>
        <taxon>Embryophyta</taxon>
        <taxon>Tracheophyta</taxon>
        <taxon>Spermatophyta</taxon>
        <taxon>Magnoliopsida</taxon>
        <taxon>eudicotyledons</taxon>
        <taxon>Gunneridae</taxon>
        <taxon>Pentapetalae</taxon>
        <taxon>asterids</taxon>
        <taxon>campanulids</taxon>
        <taxon>Asterales</taxon>
        <taxon>Asteraceae</taxon>
        <taxon>Cichorioideae</taxon>
        <taxon>Cichorieae</taxon>
        <taxon>Cichoriinae</taxon>
        <taxon>Cichorium</taxon>
    </lineage>
</organism>
<accession>A0ACB9BK32</accession>
<evidence type="ECO:0000313" key="2">
    <source>
        <dbReference type="Proteomes" id="UP001055811"/>
    </source>
</evidence>
<name>A0ACB9BK32_CICIN</name>